<dbReference type="KEGG" id="txa:HQN79_04280"/>
<dbReference type="Pfam" id="PF04324">
    <property type="entry name" value="Fer2_BFD"/>
    <property type="match status" value="1"/>
</dbReference>
<accession>A0A7D4NXX0</accession>
<dbReference type="Gene3D" id="1.10.10.1100">
    <property type="entry name" value="BFD-like [2Fe-2S]-binding domain"/>
    <property type="match status" value="1"/>
</dbReference>
<organism evidence="2 3">
    <name type="scientific">Thiomicrorhabdus xiamenensis</name>
    <dbReference type="NCBI Taxonomy" id="2739063"/>
    <lineage>
        <taxon>Bacteria</taxon>
        <taxon>Pseudomonadati</taxon>
        <taxon>Pseudomonadota</taxon>
        <taxon>Gammaproteobacteria</taxon>
        <taxon>Thiotrichales</taxon>
        <taxon>Piscirickettsiaceae</taxon>
        <taxon>Thiomicrorhabdus</taxon>
    </lineage>
</organism>
<gene>
    <name evidence="2" type="ORF">HQN79_04280</name>
</gene>
<reference evidence="2 3" key="1">
    <citation type="submission" date="2020-05" db="EMBL/GenBank/DDBJ databases">
        <title>Thiomicrorhabdus sediminis sp.nov. and Thiomicrorhabdus xiamenensis sp.nov., novel sulfur-oxidizing bacteria isolated from coastal sediment.</title>
        <authorList>
            <person name="Liu X."/>
        </authorList>
    </citation>
    <scope>NUCLEOTIDE SEQUENCE [LARGE SCALE GENOMIC DNA]</scope>
    <source>
        <strain evidence="2 3">G2</strain>
    </source>
</reference>
<dbReference type="AlphaFoldDB" id="A0A7D4NXX0"/>
<keyword evidence="3" id="KW-1185">Reference proteome</keyword>
<protein>
    <submittedName>
        <fullName evidence="2">(2Fe-2S)-binding protein</fullName>
    </submittedName>
</protein>
<dbReference type="InterPro" id="IPR041854">
    <property type="entry name" value="BFD-like_2Fe2S-bd_dom_sf"/>
</dbReference>
<dbReference type="InterPro" id="IPR007419">
    <property type="entry name" value="BFD-like_2Fe2S-bd_dom"/>
</dbReference>
<evidence type="ECO:0000313" key="2">
    <source>
        <dbReference type="EMBL" id="QKI88838.1"/>
    </source>
</evidence>
<evidence type="ECO:0000313" key="3">
    <source>
        <dbReference type="Proteomes" id="UP000504724"/>
    </source>
</evidence>
<dbReference type="RefSeq" id="WP_173284451.1">
    <property type="nucleotide sequence ID" value="NZ_CP054020.1"/>
</dbReference>
<dbReference type="EMBL" id="CP054020">
    <property type="protein sequence ID" value="QKI88838.1"/>
    <property type="molecule type" value="Genomic_DNA"/>
</dbReference>
<proteinExistence type="predicted"/>
<name>A0A7D4NXX0_9GAMM</name>
<feature type="domain" description="BFD-like [2Fe-2S]-binding" evidence="1">
    <location>
        <begin position="20"/>
        <end position="73"/>
    </location>
</feature>
<dbReference type="Proteomes" id="UP000504724">
    <property type="component" value="Chromosome"/>
</dbReference>
<sequence length="86" mass="9779">MNLHLCQKNYVQMLLGENPLICTCHHVPLDQLLEQLPENPQQESVEEMVHRVQKTTGASTGCGNCLSRVQGVVECYRLKPEIFKET</sequence>
<evidence type="ECO:0000259" key="1">
    <source>
        <dbReference type="Pfam" id="PF04324"/>
    </source>
</evidence>